<evidence type="ECO:0000313" key="1">
    <source>
        <dbReference type="EMBL" id="CAB4313342.1"/>
    </source>
</evidence>
<dbReference type="AlphaFoldDB" id="A0A6J5XMP0"/>
<name>A0A6J5XMP0_PRUAR</name>
<sequence length="70" mass="7444">MEEDINSFPFPPPLSLLSNPFPPSISSQRPNQRGFVEWVKAIGFEGWGGAQVGEIKVGLCGWGGGWGLGG</sequence>
<gene>
    <name evidence="1" type="ORF">ORAREDHAP_LOCUS36230</name>
</gene>
<organism evidence="1 2">
    <name type="scientific">Prunus armeniaca</name>
    <name type="common">Apricot</name>
    <name type="synonym">Armeniaca vulgaris</name>
    <dbReference type="NCBI Taxonomy" id="36596"/>
    <lineage>
        <taxon>Eukaryota</taxon>
        <taxon>Viridiplantae</taxon>
        <taxon>Streptophyta</taxon>
        <taxon>Embryophyta</taxon>
        <taxon>Tracheophyta</taxon>
        <taxon>Spermatophyta</taxon>
        <taxon>Magnoliopsida</taxon>
        <taxon>eudicotyledons</taxon>
        <taxon>Gunneridae</taxon>
        <taxon>Pentapetalae</taxon>
        <taxon>rosids</taxon>
        <taxon>fabids</taxon>
        <taxon>Rosales</taxon>
        <taxon>Rosaceae</taxon>
        <taxon>Amygdaloideae</taxon>
        <taxon>Amygdaleae</taxon>
        <taxon>Prunus</taxon>
    </lineage>
</organism>
<dbReference type="Proteomes" id="UP000507245">
    <property type="component" value="Unassembled WGS sequence"/>
</dbReference>
<accession>A0A6J5XMP0</accession>
<dbReference type="EMBL" id="CAEKKB010000006">
    <property type="protein sequence ID" value="CAB4313342.1"/>
    <property type="molecule type" value="Genomic_DNA"/>
</dbReference>
<evidence type="ECO:0000313" key="2">
    <source>
        <dbReference type="Proteomes" id="UP000507245"/>
    </source>
</evidence>
<reference evidence="2" key="1">
    <citation type="journal article" date="2020" name="Genome Biol.">
        <title>Gamete binning: chromosome-level and haplotype-resolved genome assembly enabled by high-throughput single-cell sequencing of gamete genomes.</title>
        <authorList>
            <person name="Campoy J.A."/>
            <person name="Sun H."/>
            <person name="Goel M."/>
            <person name="Jiao W.-B."/>
            <person name="Folz-Donahue K."/>
            <person name="Wang N."/>
            <person name="Rubio M."/>
            <person name="Liu C."/>
            <person name="Kukat C."/>
            <person name="Ruiz D."/>
            <person name="Huettel B."/>
            <person name="Schneeberger K."/>
        </authorList>
    </citation>
    <scope>NUCLEOTIDE SEQUENCE [LARGE SCALE GENOMIC DNA]</scope>
    <source>
        <strain evidence="2">cv. Rojo Pasion</strain>
    </source>
</reference>
<proteinExistence type="predicted"/>
<keyword evidence="2" id="KW-1185">Reference proteome</keyword>
<protein>
    <submittedName>
        <fullName evidence="1">Uncharacterized protein</fullName>
    </submittedName>
</protein>